<dbReference type="EMBL" id="REGN01004474">
    <property type="protein sequence ID" value="RNA17340.1"/>
    <property type="molecule type" value="Genomic_DNA"/>
</dbReference>
<name>A0A3M7R172_BRAPC</name>
<keyword evidence="3" id="KW-1185">Reference proteome</keyword>
<comment type="caution">
    <text evidence="2">The sequence shown here is derived from an EMBL/GenBank/DDBJ whole genome shotgun (WGS) entry which is preliminary data.</text>
</comment>
<gene>
    <name evidence="2" type="ORF">BpHYR1_007595</name>
</gene>
<feature type="compositionally biased region" description="Polar residues" evidence="1">
    <location>
        <begin position="35"/>
        <end position="45"/>
    </location>
</feature>
<accession>A0A3M7R172</accession>
<proteinExistence type="predicted"/>
<feature type="region of interest" description="Disordered" evidence="1">
    <location>
        <begin position="35"/>
        <end position="55"/>
    </location>
</feature>
<sequence>MFWYRYLVRVRGKTLIKIQHHIYVNRLKNGETNGSVYVSDNQHSNHSNDENSPAVPLQTKEKNCIFDHLDRPKRLNRAPCNPDDERIFIYILKEHKILYKLMCSTTVFFDFPEKYAFRT</sequence>
<evidence type="ECO:0000313" key="3">
    <source>
        <dbReference type="Proteomes" id="UP000276133"/>
    </source>
</evidence>
<organism evidence="2 3">
    <name type="scientific">Brachionus plicatilis</name>
    <name type="common">Marine rotifer</name>
    <name type="synonym">Brachionus muelleri</name>
    <dbReference type="NCBI Taxonomy" id="10195"/>
    <lineage>
        <taxon>Eukaryota</taxon>
        <taxon>Metazoa</taxon>
        <taxon>Spiralia</taxon>
        <taxon>Gnathifera</taxon>
        <taxon>Rotifera</taxon>
        <taxon>Eurotatoria</taxon>
        <taxon>Monogononta</taxon>
        <taxon>Pseudotrocha</taxon>
        <taxon>Ploima</taxon>
        <taxon>Brachionidae</taxon>
        <taxon>Brachionus</taxon>
    </lineage>
</organism>
<dbReference type="Proteomes" id="UP000276133">
    <property type="component" value="Unassembled WGS sequence"/>
</dbReference>
<evidence type="ECO:0000313" key="2">
    <source>
        <dbReference type="EMBL" id="RNA17340.1"/>
    </source>
</evidence>
<reference evidence="2 3" key="1">
    <citation type="journal article" date="2018" name="Sci. Rep.">
        <title>Genomic signatures of local adaptation to the degree of environmental predictability in rotifers.</title>
        <authorList>
            <person name="Franch-Gras L."/>
            <person name="Hahn C."/>
            <person name="Garcia-Roger E.M."/>
            <person name="Carmona M.J."/>
            <person name="Serra M."/>
            <person name="Gomez A."/>
        </authorList>
    </citation>
    <scope>NUCLEOTIDE SEQUENCE [LARGE SCALE GENOMIC DNA]</scope>
    <source>
        <strain evidence="2">HYR1</strain>
    </source>
</reference>
<evidence type="ECO:0000256" key="1">
    <source>
        <dbReference type="SAM" id="MobiDB-lite"/>
    </source>
</evidence>
<protein>
    <submittedName>
        <fullName evidence="2">Uncharacterized protein</fullName>
    </submittedName>
</protein>
<dbReference type="AlphaFoldDB" id="A0A3M7R172"/>